<dbReference type="CDD" id="cd00387">
    <property type="entry name" value="Ribosomal_L7_L12"/>
    <property type="match status" value="1"/>
</dbReference>
<keyword evidence="7" id="KW-0863">Zinc-finger</keyword>
<dbReference type="InterPro" id="IPR019165">
    <property type="entry name" value="Peptidase_M76_ATP23"/>
</dbReference>
<evidence type="ECO:0000256" key="8">
    <source>
        <dbReference type="SAM" id="Coils"/>
    </source>
</evidence>
<dbReference type="EnsemblProtists" id="Phyra77827">
    <property type="protein sequence ID" value="Phyra77827"/>
    <property type="gene ID" value="Phyra77827"/>
</dbReference>
<dbReference type="eggNOG" id="KOG1715">
    <property type="taxonomic scope" value="Eukaryota"/>
</dbReference>
<dbReference type="VEuPathDB" id="FungiDB:KRP22_4888"/>
<keyword evidence="5" id="KW-0687">Ribonucleoprotein</keyword>
<feature type="compositionally biased region" description="Basic and acidic residues" evidence="9">
    <location>
        <begin position="653"/>
        <end position="662"/>
    </location>
</feature>
<evidence type="ECO:0000313" key="12">
    <source>
        <dbReference type="Proteomes" id="UP000005238"/>
    </source>
</evidence>
<dbReference type="Pfam" id="PF16320">
    <property type="entry name" value="Ribosomal_L12_N"/>
    <property type="match status" value="1"/>
</dbReference>
<sequence length="673" mass="74543">MLSRVSRVALRSAAVRRSCANSMRLGQVAFFSAEEAPKMPTSAEEELALSPKVQTVLDQILDLNMVEIAELSHAIQTKFGIAESAFQVGMGGGAGGGAAPAAEEAKEEKTAFDVKLASFDAKSKIKVIKEVRAITGLGLKEAKELVESAPSTLKKDVKKEEADELIEKLKADAMEALKKTFQGATQRLSEEEERHHKCDDMREKALTKCSRVKFLVDAMEKMGCSLEPGFFSSVDCEGKINGGFHLDDKGKPGVVLCQNHIPDQEWMDRTMAHELIHAFDHCRNKIDWNKCEHHACSEVRAAALSGDCYWKYEFFRKNFNVSKQHQVCTRRRAKLSIEQNDACKGRPPRMTTPQPEDVSVSPAPPATNMEAPGAPTSTPASPAPVAKKRRVQRRERMRKSALCKHFDKPGGCPFPKCKYAHGRVEMNDTDAHSVAAQRKLIREQAVHRAEEQFQTADEGAVTSKRRGTMIERYYTEMFSCDTMGIPMEDQYVHMHSNRLCVVGVAASHPLMQEELESVEFSQNVLGNRVTGKKKKGGLFALPNTGLCVVKCKSGREFKLYSCIRGSLIEVNERLQKEPELLKEKSQTDGYLVIIQPKKVEVAEIQESLLSKDEYKQFRAISESLAKSNTAQAGDAAVASNEKAAESTSAVAEVKTELAKESEEPTSEVVPMEE</sequence>
<dbReference type="HAMAP" id="MF_00368">
    <property type="entry name" value="Ribosomal_bL12"/>
    <property type="match status" value="1"/>
</dbReference>
<dbReference type="Pfam" id="PF09768">
    <property type="entry name" value="Peptidase_M76"/>
    <property type="match status" value="1"/>
</dbReference>
<evidence type="ECO:0000256" key="3">
    <source>
        <dbReference type="ARBA" id="ARBA00019325"/>
    </source>
</evidence>
<reference evidence="11" key="2">
    <citation type="submission" date="2015-06" db="UniProtKB">
        <authorList>
            <consortium name="EnsemblProtists"/>
        </authorList>
    </citation>
    <scope>IDENTIFICATION</scope>
    <source>
        <strain evidence="11">Pr102</strain>
    </source>
</reference>
<feature type="domain" description="C3H1-type" evidence="10">
    <location>
        <begin position="397"/>
        <end position="424"/>
    </location>
</feature>
<dbReference type="OMA" id="HNEACKG"/>
<evidence type="ECO:0000256" key="1">
    <source>
        <dbReference type="ARBA" id="ARBA00007197"/>
    </source>
</evidence>
<dbReference type="Gene3D" id="2.40.50.100">
    <property type="match status" value="1"/>
</dbReference>
<dbReference type="Gene3D" id="1.20.5.710">
    <property type="entry name" value="Single helix bin"/>
    <property type="match status" value="1"/>
</dbReference>
<evidence type="ECO:0000256" key="4">
    <source>
        <dbReference type="ARBA" id="ARBA00022980"/>
    </source>
</evidence>
<keyword evidence="4" id="KW-0689">Ribosomal protein</keyword>
<keyword evidence="8" id="KW-0175">Coiled coil</keyword>
<evidence type="ECO:0000256" key="5">
    <source>
        <dbReference type="ARBA" id="ARBA00023274"/>
    </source>
</evidence>
<keyword evidence="7" id="KW-0862">Zinc</keyword>
<name>H3GMR9_PHYRM</name>
<evidence type="ECO:0000256" key="9">
    <source>
        <dbReference type="SAM" id="MobiDB-lite"/>
    </source>
</evidence>
<dbReference type="VEuPathDB" id="FungiDB:KRP23_4975"/>
<evidence type="ECO:0000313" key="11">
    <source>
        <dbReference type="EnsemblProtists" id="Phyra77827"/>
    </source>
</evidence>
<dbReference type="AlphaFoldDB" id="H3GMR9"/>
<dbReference type="SUPFAM" id="SSF48300">
    <property type="entry name" value="Ribosomal protein L7/12, oligomerisation (N-terminal) domain"/>
    <property type="match status" value="1"/>
</dbReference>
<feature type="region of interest" description="Disordered" evidence="9">
    <location>
        <begin position="339"/>
        <end position="397"/>
    </location>
</feature>
<dbReference type="Pfam" id="PF00542">
    <property type="entry name" value="Ribosomal_L12"/>
    <property type="match status" value="1"/>
</dbReference>
<dbReference type="InterPro" id="IPR013823">
    <property type="entry name" value="Ribosomal_bL12_C"/>
</dbReference>
<keyword evidence="7" id="KW-0479">Metal-binding</keyword>
<dbReference type="PANTHER" id="PTHR13651:SF0">
    <property type="entry name" value="PROTEIN ABITRAM"/>
    <property type="match status" value="1"/>
</dbReference>
<comment type="similarity">
    <text evidence="2">Belongs to the ABITRAM family.</text>
</comment>
<dbReference type="HOGENOM" id="CLU_026416_0_0_1"/>
<organism evidence="11 12">
    <name type="scientific">Phytophthora ramorum</name>
    <name type="common">Sudden oak death agent</name>
    <dbReference type="NCBI Taxonomy" id="164328"/>
    <lineage>
        <taxon>Eukaryota</taxon>
        <taxon>Sar</taxon>
        <taxon>Stramenopiles</taxon>
        <taxon>Oomycota</taxon>
        <taxon>Peronosporomycetes</taxon>
        <taxon>Peronosporales</taxon>
        <taxon>Peronosporaceae</taxon>
        <taxon>Phytophthora</taxon>
    </lineage>
</organism>
<feature type="zinc finger region" description="C3H1-type" evidence="7">
    <location>
        <begin position="397"/>
        <end position="424"/>
    </location>
</feature>
<dbReference type="VEuPathDB" id="FungiDB:KRP23_4973"/>
<dbReference type="InterPro" id="IPR008932">
    <property type="entry name" value="Ribosomal_bL12_oligo"/>
</dbReference>
<dbReference type="Proteomes" id="UP000005238">
    <property type="component" value="Unassembled WGS sequence"/>
</dbReference>
<evidence type="ECO:0000256" key="6">
    <source>
        <dbReference type="ARBA" id="ARBA00030463"/>
    </source>
</evidence>
<dbReference type="GO" id="GO:0005840">
    <property type="term" value="C:ribosome"/>
    <property type="evidence" value="ECO:0007669"/>
    <property type="project" value="UniProtKB-KW"/>
</dbReference>
<reference evidence="12" key="1">
    <citation type="journal article" date="2006" name="Science">
        <title>Phytophthora genome sequences uncover evolutionary origins and mechanisms of pathogenesis.</title>
        <authorList>
            <person name="Tyler B.M."/>
            <person name="Tripathy S."/>
            <person name="Zhang X."/>
            <person name="Dehal P."/>
            <person name="Jiang R.H."/>
            <person name="Aerts A."/>
            <person name="Arredondo F.D."/>
            <person name="Baxter L."/>
            <person name="Bensasson D."/>
            <person name="Beynon J.L."/>
            <person name="Chapman J."/>
            <person name="Damasceno C.M."/>
            <person name="Dorrance A.E."/>
            <person name="Dou D."/>
            <person name="Dickerman A.W."/>
            <person name="Dubchak I.L."/>
            <person name="Garbelotto M."/>
            <person name="Gijzen M."/>
            <person name="Gordon S.G."/>
            <person name="Govers F."/>
            <person name="Grunwald N.J."/>
            <person name="Huang W."/>
            <person name="Ivors K.L."/>
            <person name="Jones R.W."/>
            <person name="Kamoun S."/>
            <person name="Krampis K."/>
            <person name="Lamour K.H."/>
            <person name="Lee M.K."/>
            <person name="McDonald W.H."/>
            <person name="Medina M."/>
            <person name="Meijer H.J."/>
            <person name="Nordberg E.K."/>
            <person name="Maclean D.J."/>
            <person name="Ospina-Giraldo M.D."/>
            <person name="Morris P.F."/>
            <person name="Phuntumart V."/>
            <person name="Putnam N.H."/>
            <person name="Rash S."/>
            <person name="Rose J.K."/>
            <person name="Sakihama Y."/>
            <person name="Salamov A.A."/>
            <person name="Savidor A."/>
            <person name="Scheuring C.F."/>
            <person name="Smith B.M."/>
            <person name="Sobral B.W."/>
            <person name="Terry A."/>
            <person name="Torto-Alalibo T.A."/>
            <person name="Win J."/>
            <person name="Xu Z."/>
            <person name="Zhang H."/>
            <person name="Grigoriev I.V."/>
            <person name="Rokhsar D.S."/>
            <person name="Boore J.L."/>
        </authorList>
    </citation>
    <scope>NUCLEOTIDE SEQUENCE [LARGE SCALE GENOMIC DNA]</scope>
    <source>
        <strain evidence="12">Pr102</strain>
    </source>
</reference>
<accession>H3GMR9</accession>
<dbReference type="VEuPathDB" id="FungiDB:KRP22_4887"/>
<dbReference type="InterPro" id="IPR039169">
    <property type="entry name" value="Abitram"/>
</dbReference>
<dbReference type="SUPFAM" id="SSF51230">
    <property type="entry name" value="Single hybrid motif"/>
    <property type="match status" value="1"/>
</dbReference>
<dbReference type="GO" id="GO:0003735">
    <property type="term" value="F:structural constituent of ribosome"/>
    <property type="evidence" value="ECO:0007669"/>
    <property type="project" value="InterPro"/>
</dbReference>
<feature type="compositionally biased region" description="Low complexity" evidence="9">
    <location>
        <begin position="371"/>
        <end position="385"/>
    </location>
</feature>
<keyword evidence="12" id="KW-1185">Reference proteome</keyword>
<dbReference type="FunFam" id="3.30.1390.10:FF:000001">
    <property type="entry name" value="50S ribosomal protein L7/L12"/>
    <property type="match status" value="1"/>
</dbReference>
<evidence type="ECO:0000256" key="2">
    <source>
        <dbReference type="ARBA" id="ARBA00010764"/>
    </source>
</evidence>
<dbReference type="NCBIfam" id="TIGR00855">
    <property type="entry name" value="L12"/>
    <property type="match status" value="1"/>
</dbReference>
<dbReference type="InterPro" id="IPR014719">
    <property type="entry name" value="Ribosomal_bL12_C/ClpS-like"/>
</dbReference>
<dbReference type="PROSITE" id="PS50103">
    <property type="entry name" value="ZF_C3H1"/>
    <property type="match status" value="1"/>
</dbReference>
<dbReference type="STRING" id="164328.H3GMR9"/>
<dbReference type="InParanoid" id="H3GMR9"/>
<feature type="coiled-coil region" evidence="8">
    <location>
        <begin position="159"/>
        <end position="194"/>
    </location>
</feature>
<dbReference type="eggNOG" id="KOG3314">
    <property type="taxonomic scope" value="Eukaryota"/>
</dbReference>
<dbReference type="eggNOG" id="KOG3266">
    <property type="taxonomic scope" value="Eukaryota"/>
</dbReference>
<dbReference type="GO" id="GO:0006412">
    <property type="term" value="P:translation"/>
    <property type="evidence" value="ECO:0007669"/>
    <property type="project" value="InterPro"/>
</dbReference>
<feature type="region of interest" description="Disordered" evidence="9">
    <location>
        <begin position="627"/>
        <end position="673"/>
    </location>
</feature>
<dbReference type="Gene3D" id="3.30.1390.10">
    <property type="match status" value="1"/>
</dbReference>
<dbReference type="EMBL" id="DS566024">
    <property type="status" value="NOT_ANNOTATED_CDS"/>
    <property type="molecule type" value="Genomic_DNA"/>
</dbReference>
<dbReference type="Pfam" id="PF01597">
    <property type="entry name" value="GCV_H"/>
    <property type="match status" value="1"/>
</dbReference>
<dbReference type="PANTHER" id="PTHR13651">
    <property type="entry name" value="PROTEIN ABITRAM"/>
    <property type="match status" value="1"/>
</dbReference>
<proteinExistence type="inferred from homology"/>
<dbReference type="GO" id="GO:1990904">
    <property type="term" value="C:ribonucleoprotein complex"/>
    <property type="evidence" value="ECO:0007669"/>
    <property type="project" value="UniProtKB-KW"/>
</dbReference>
<dbReference type="InterPro" id="IPR036235">
    <property type="entry name" value="Ribosomal_bL12_oligo_N_sf"/>
</dbReference>
<dbReference type="InterPro" id="IPR033753">
    <property type="entry name" value="GCV_H/Fam206"/>
</dbReference>
<feature type="compositionally biased region" description="Basic residues" evidence="9">
    <location>
        <begin position="386"/>
        <end position="397"/>
    </location>
</feature>
<dbReference type="GO" id="GO:0008270">
    <property type="term" value="F:zinc ion binding"/>
    <property type="evidence" value="ECO:0007669"/>
    <property type="project" value="UniProtKB-KW"/>
</dbReference>
<dbReference type="GO" id="GO:0005634">
    <property type="term" value="C:nucleus"/>
    <property type="evidence" value="ECO:0000318"/>
    <property type="project" value="GO_Central"/>
</dbReference>
<comment type="similarity">
    <text evidence="1">Belongs to the bacterial ribosomal protein bL12 family.</text>
</comment>
<dbReference type="VEuPathDB" id="FungiDB:KRP22_4889"/>
<dbReference type="InterPro" id="IPR000571">
    <property type="entry name" value="Znf_CCCH"/>
</dbReference>
<dbReference type="VEuPathDB" id="FungiDB:KRP23_4974"/>
<dbReference type="InterPro" id="IPR011053">
    <property type="entry name" value="Single_hybrid_motif"/>
</dbReference>
<evidence type="ECO:0000256" key="7">
    <source>
        <dbReference type="PROSITE-ProRule" id="PRU00723"/>
    </source>
</evidence>
<evidence type="ECO:0000259" key="10">
    <source>
        <dbReference type="PROSITE" id="PS50103"/>
    </source>
</evidence>
<dbReference type="InterPro" id="IPR000206">
    <property type="entry name" value="Ribosomal_bL12"/>
</dbReference>
<protein>
    <recommendedName>
        <fullName evidence="3">Protein Abitram</fullName>
    </recommendedName>
    <alternativeName>
        <fullName evidence="6">Actin-binding transcription modulator</fullName>
    </alternativeName>
</protein>
<dbReference type="SUPFAM" id="SSF54736">
    <property type="entry name" value="ClpS-like"/>
    <property type="match status" value="1"/>
</dbReference>
<dbReference type="GO" id="GO:0004222">
    <property type="term" value="F:metalloendopeptidase activity"/>
    <property type="evidence" value="ECO:0007669"/>
    <property type="project" value="InterPro"/>
</dbReference>